<dbReference type="PANTHER" id="PTHR33119">
    <property type="entry name" value="IFI3P"/>
    <property type="match status" value="1"/>
</dbReference>
<keyword evidence="2" id="KW-0472">Membrane</keyword>
<dbReference type="AlphaFoldDB" id="A0AAV9VW89"/>
<evidence type="ECO:0000313" key="4">
    <source>
        <dbReference type="EMBL" id="KAK6496856.1"/>
    </source>
</evidence>
<organism evidence="4 5">
    <name type="scientific">Arthrobotrys musiformis</name>
    <dbReference type="NCBI Taxonomy" id="47236"/>
    <lineage>
        <taxon>Eukaryota</taxon>
        <taxon>Fungi</taxon>
        <taxon>Dikarya</taxon>
        <taxon>Ascomycota</taxon>
        <taxon>Pezizomycotina</taxon>
        <taxon>Orbiliomycetes</taxon>
        <taxon>Orbiliales</taxon>
        <taxon>Orbiliaceae</taxon>
        <taxon>Arthrobotrys</taxon>
    </lineage>
</organism>
<feature type="region of interest" description="Disordered" evidence="1">
    <location>
        <begin position="278"/>
        <end position="298"/>
    </location>
</feature>
<reference evidence="4 5" key="1">
    <citation type="submission" date="2023-08" db="EMBL/GenBank/DDBJ databases">
        <authorList>
            <person name="Palmer J.M."/>
        </authorList>
    </citation>
    <scope>NUCLEOTIDE SEQUENCE [LARGE SCALE GENOMIC DNA]</scope>
    <source>
        <strain evidence="4 5">TWF481</strain>
    </source>
</reference>
<protein>
    <recommendedName>
        <fullName evidence="3">DUF4246 domain-containing protein</fullName>
    </recommendedName>
</protein>
<evidence type="ECO:0000256" key="2">
    <source>
        <dbReference type="SAM" id="Phobius"/>
    </source>
</evidence>
<keyword evidence="2" id="KW-0812">Transmembrane</keyword>
<keyword evidence="2" id="KW-1133">Transmembrane helix</keyword>
<comment type="caution">
    <text evidence="4">The sequence shown here is derived from an EMBL/GenBank/DDBJ whole genome shotgun (WGS) entry which is preliminary data.</text>
</comment>
<evidence type="ECO:0000256" key="1">
    <source>
        <dbReference type="SAM" id="MobiDB-lite"/>
    </source>
</evidence>
<sequence>MPNSSMKKRCYPHPSDEDFEFPARYPSKKEDALLCLSRRYREEPNWTATITKNLTKGFIERLRKLDPHVDDYLKTRHDITFMLKELKAYKCFIETLPPEYKGVEPDIDGVWRMDGVLDEVWRQRLCDAVSILENTPNEERGWPTDPAPSHMTRDLLDPYMYANVPGKTKIPEIPEWITPQASSLPYPIGFIYTGVWLPSEFQISENNNSTKILSYINNLTLQGPDLLFHPILERIFTNMVPLFDYALADLENCGWERKRAVWDFNYFPESYFYHHDDDDDDDDDEYAPGGKGKSKKNPIIDKEKFMDPWTAPDVASSEKLQGKTVKVVVRMVETKLTPEHPVCLDGDYEPDLYGMQKERIVATGVYLYAQENITNPSIRLSHRDLHPDKWEKFRWMTAESSINGDEIEDIVFDRLIKRLIGDTLMKVIQTPTLLPTRSLYKKWMLFGFLFFPLSIIAALGGLTLCQLV</sequence>
<feature type="domain" description="DUF4246" evidence="3">
    <location>
        <begin position="80"/>
        <end position="382"/>
    </location>
</feature>
<dbReference type="Proteomes" id="UP001370758">
    <property type="component" value="Unassembled WGS sequence"/>
</dbReference>
<dbReference type="InterPro" id="IPR049192">
    <property type="entry name" value="DUF4246_C"/>
</dbReference>
<proteinExistence type="predicted"/>
<dbReference type="InterPro" id="IPR025340">
    <property type="entry name" value="DUF4246"/>
</dbReference>
<dbReference type="Pfam" id="PF14033">
    <property type="entry name" value="DUF4246"/>
    <property type="match status" value="1"/>
</dbReference>
<keyword evidence="5" id="KW-1185">Reference proteome</keyword>
<accession>A0AAV9VW89</accession>
<feature type="transmembrane region" description="Helical" evidence="2">
    <location>
        <begin position="443"/>
        <end position="464"/>
    </location>
</feature>
<gene>
    <name evidence="4" type="ORF">TWF481_001840</name>
</gene>
<evidence type="ECO:0000313" key="5">
    <source>
        <dbReference type="Proteomes" id="UP001370758"/>
    </source>
</evidence>
<dbReference type="EMBL" id="JAVHJL010000010">
    <property type="protein sequence ID" value="KAK6496856.1"/>
    <property type="molecule type" value="Genomic_DNA"/>
</dbReference>
<dbReference type="PANTHER" id="PTHR33119:SF1">
    <property type="entry name" value="FE2OG DIOXYGENASE DOMAIN-CONTAINING PROTEIN"/>
    <property type="match status" value="1"/>
</dbReference>
<name>A0AAV9VW89_9PEZI</name>
<evidence type="ECO:0000259" key="3">
    <source>
        <dbReference type="Pfam" id="PF14033"/>
    </source>
</evidence>